<dbReference type="SUPFAM" id="SSF48317">
    <property type="entry name" value="Acid phosphatase/Vanadium-dependent haloperoxidase"/>
    <property type="match status" value="1"/>
</dbReference>
<feature type="transmembrane region" description="Helical" evidence="1">
    <location>
        <begin position="308"/>
        <end position="325"/>
    </location>
</feature>
<sequence>MEMAPDIAAERSRLSASAKLAVFCLCYAGLAAYLFPDTYFAALGTSRLRLLYLLLPFLILIGLVVAAIISQPRAPASWLWHKLASRGPGATITLGIFILCLAAFTAFKHEFSQMVPFFADQILARIDAALHFGDPWKWARALPIPHVADRALYILYSQLWFVVLATVVVVAAWLDDASKRQGYFLSLITCAVVLGVAARLAASSAGPIFYDRLFDPDMFEDLIRSLKASDAGPDTLLIADYLYLSYTTHTASIGTGISAMPSFHVAIAVLNALFLSSLNRWVGAVAWTYAGVILFGSVYFGWHYAIDGYFSIIATMVIWRCCRISKRPKSR</sequence>
<keyword evidence="1" id="KW-1133">Transmembrane helix</keyword>
<dbReference type="OrthoDB" id="9816314at2"/>
<evidence type="ECO:0000259" key="2">
    <source>
        <dbReference type="Pfam" id="PF14378"/>
    </source>
</evidence>
<comment type="caution">
    <text evidence="3">The sequence shown here is derived from an EMBL/GenBank/DDBJ whole genome shotgun (WGS) entry which is preliminary data.</text>
</comment>
<feature type="transmembrane region" description="Helical" evidence="1">
    <location>
        <begin position="50"/>
        <end position="69"/>
    </location>
</feature>
<organism evidence="3 4">
    <name type="scientific">Mesorhizobium tamadayense</name>
    <dbReference type="NCBI Taxonomy" id="425306"/>
    <lineage>
        <taxon>Bacteria</taxon>
        <taxon>Pseudomonadati</taxon>
        <taxon>Pseudomonadota</taxon>
        <taxon>Alphaproteobacteria</taxon>
        <taxon>Hyphomicrobiales</taxon>
        <taxon>Phyllobacteriaceae</taxon>
        <taxon>Mesorhizobium</taxon>
    </lineage>
</organism>
<keyword evidence="1" id="KW-0472">Membrane</keyword>
<dbReference type="GO" id="GO:0016020">
    <property type="term" value="C:membrane"/>
    <property type="evidence" value="ECO:0007669"/>
    <property type="project" value="UniProtKB-SubCell"/>
</dbReference>
<feature type="transmembrane region" description="Helical" evidence="1">
    <location>
        <begin position="251"/>
        <end position="274"/>
    </location>
</feature>
<feature type="transmembrane region" description="Helical" evidence="1">
    <location>
        <begin position="281"/>
        <end position="302"/>
    </location>
</feature>
<dbReference type="Proteomes" id="UP000273786">
    <property type="component" value="Unassembled WGS sequence"/>
</dbReference>
<feature type="transmembrane region" description="Helical" evidence="1">
    <location>
        <begin position="183"/>
        <end position="210"/>
    </location>
</feature>
<gene>
    <name evidence="3" type="ORF">EH240_10890</name>
</gene>
<keyword evidence="1" id="KW-0812">Transmembrane</keyword>
<feature type="domain" description="Inositolphosphotransferase Aur1/Ipt1" evidence="2">
    <location>
        <begin position="123"/>
        <end position="316"/>
    </location>
</feature>
<protein>
    <recommendedName>
        <fullName evidence="2">Inositolphosphotransferase Aur1/Ipt1 domain-containing protein</fullName>
    </recommendedName>
</protein>
<accession>A0A3P3FYA2</accession>
<feature type="transmembrane region" description="Helical" evidence="1">
    <location>
        <begin position="153"/>
        <end position="174"/>
    </location>
</feature>
<reference evidence="3 4" key="1">
    <citation type="submission" date="2018-11" db="EMBL/GenBank/DDBJ databases">
        <title>the genome of Mesorhizobium tamadayense DSM 28320.</title>
        <authorList>
            <person name="Gao J."/>
        </authorList>
    </citation>
    <scope>NUCLEOTIDE SEQUENCE [LARGE SCALE GENOMIC DNA]</scope>
    <source>
        <strain evidence="3 4">DSM 28320</strain>
    </source>
</reference>
<dbReference type="InterPro" id="IPR036938">
    <property type="entry name" value="PAP2/HPO_sf"/>
</dbReference>
<evidence type="ECO:0000256" key="1">
    <source>
        <dbReference type="SAM" id="Phobius"/>
    </source>
</evidence>
<keyword evidence="4" id="KW-1185">Reference proteome</keyword>
<feature type="transmembrane region" description="Helical" evidence="1">
    <location>
        <begin position="89"/>
        <end position="107"/>
    </location>
</feature>
<dbReference type="Pfam" id="PF14378">
    <property type="entry name" value="PAP2_3"/>
    <property type="match status" value="1"/>
</dbReference>
<proteinExistence type="predicted"/>
<dbReference type="EMBL" id="RQXT01000010">
    <property type="protein sequence ID" value="RRI03073.1"/>
    <property type="molecule type" value="Genomic_DNA"/>
</dbReference>
<dbReference type="InterPro" id="IPR026841">
    <property type="entry name" value="Aur1/Ipt1"/>
</dbReference>
<evidence type="ECO:0000313" key="4">
    <source>
        <dbReference type="Proteomes" id="UP000273786"/>
    </source>
</evidence>
<feature type="transmembrane region" description="Helical" evidence="1">
    <location>
        <begin position="20"/>
        <end position="43"/>
    </location>
</feature>
<dbReference type="AlphaFoldDB" id="A0A3P3FYA2"/>
<name>A0A3P3FYA2_9HYPH</name>
<evidence type="ECO:0000313" key="3">
    <source>
        <dbReference type="EMBL" id="RRI03073.1"/>
    </source>
</evidence>